<evidence type="ECO:0000256" key="4">
    <source>
        <dbReference type="RuleBase" id="RU003495"/>
    </source>
</evidence>
<comment type="function">
    <text evidence="3">Lytic transglycosylase with a strong preference for naked glycan strands that lack stem peptides.</text>
</comment>
<dbReference type="Gene3D" id="2.40.40.10">
    <property type="entry name" value="RlpA-like domain"/>
    <property type="match status" value="1"/>
</dbReference>
<dbReference type="EMBL" id="BPMK01000009">
    <property type="protein sequence ID" value="GIZ52285.1"/>
    <property type="molecule type" value="Genomic_DNA"/>
</dbReference>
<dbReference type="EC" id="4.2.2.-" evidence="3"/>
<keyword evidence="1 3" id="KW-0456">Lyase</keyword>
<dbReference type="NCBIfam" id="TIGR00413">
    <property type="entry name" value="rlpA"/>
    <property type="match status" value="1"/>
</dbReference>
<dbReference type="InterPro" id="IPR034718">
    <property type="entry name" value="RlpA"/>
</dbReference>
<reference evidence="7 8" key="1">
    <citation type="journal article" date="2022" name="Int. J. Syst. Evol. Microbiol.">
        <title>Noviherbaspirillum aridicola sp. nov., isolated from an arid soil in Pakistan.</title>
        <authorList>
            <person name="Khan I.U."/>
            <person name="Saqib M."/>
            <person name="Amin A."/>
            <person name="Hussain F."/>
            <person name="Li L."/>
            <person name="Liu Y.H."/>
            <person name="Fang B.Z."/>
            <person name="Ahmed I."/>
            <person name="Li W.J."/>
        </authorList>
    </citation>
    <scope>NUCLEOTIDE SEQUENCE [LARGE SCALE GENOMIC DNA]</scope>
    <source>
        <strain evidence="7 8">NCCP-691</strain>
    </source>
</reference>
<dbReference type="InterPro" id="IPR012997">
    <property type="entry name" value="RplA"/>
</dbReference>
<dbReference type="CDD" id="cd22268">
    <property type="entry name" value="DPBB_RlpA-like"/>
    <property type="match status" value="1"/>
</dbReference>
<dbReference type="PANTHER" id="PTHR34183">
    <property type="entry name" value="ENDOLYTIC PEPTIDOGLYCAN TRANSGLYCOSYLASE RLPA"/>
    <property type="match status" value="1"/>
</dbReference>
<dbReference type="InterPro" id="IPR009009">
    <property type="entry name" value="RlpA-like_DPBB"/>
</dbReference>
<dbReference type="HAMAP" id="MF_02071">
    <property type="entry name" value="RlpA"/>
    <property type="match status" value="1"/>
</dbReference>
<evidence type="ECO:0000313" key="8">
    <source>
        <dbReference type="Proteomes" id="UP000887222"/>
    </source>
</evidence>
<protein>
    <recommendedName>
        <fullName evidence="3">Endolytic peptidoglycan transglycosylase RlpA</fullName>
        <ecNumber evidence="3">4.2.2.-</ecNumber>
    </recommendedName>
</protein>
<dbReference type="RefSeq" id="WP_220808458.1">
    <property type="nucleotide sequence ID" value="NZ_BPMK01000009.1"/>
</dbReference>
<dbReference type="Pfam" id="PF03330">
    <property type="entry name" value="DPBB_1"/>
    <property type="match status" value="1"/>
</dbReference>
<proteinExistence type="inferred from homology"/>
<organism evidence="7 8">
    <name type="scientific">Noviherbaspirillum aridicola</name>
    <dbReference type="NCBI Taxonomy" id="2849687"/>
    <lineage>
        <taxon>Bacteria</taxon>
        <taxon>Pseudomonadati</taxon>
        <taxon>Pseudomonadota</taxon>
        <taxon>Betaproteobacteria</taxon>
        <taxon>Burkholderiales</taxon>
        <taxon>Oxalobacteraceae</taxon>
        <taxon>Noviherbaspirillum</taxon>
    </lineage>
</organism>
<gene>
    <name evidence="3" type="primary">rlpA</name>
    <name evidence="7" type="ORF">NCCP691_22990</name>
</gene>
<sequence precursor="true">MTTKPITGRAGLALLLSLSLSATAFAQQPSAGEKKASSVKYESPHVKRKLDRSGKARHGKASFYHQKFAGRKMADGTPMDPNSNIAASKTLPLGTIARVTNLENGKSEIVEIRDRGPYVEGRIVDLTPKTAKKLDIHEQGVAAVRVEPIEVPLADGSKLRGEGSTMEIASGE</sequence>
<keyword evidence="3" id="KW-0732">Signal</keyword>
<accession>A0ABQ4Q659</accession>
<dbReference type="PANTHER" id="PTHR34183:SF8">
    <property type="entry name" value="ENDOLYTIC PEPTIDOGLYCAN TRANSGLYCOSYLASE RLPA-RELATED"/>
    <property type="match status" value="1"/>
</dbReference>
<dbReference type="Proteomes" id="UP000887222">
    <property type="component" value="Unassembled WGS sequence"/>
</dbReference>
<evidence type="ECO:0000256" key="2">
    <source>
        <dbReference type="ARBA" id="ARBA00023316"/>
    </source>
</evidence>
<evidence type="ECO:0000259" key="6">
    <source>
        <dbReference type="Pfam" id="PF03330"/>
    </source>
</evidence>
<evidence type="ECO:0000313" key="7">
    <source>
        <dbReference type="EMBL" id="GIZ52285.1"/>
    </source>
</evidence>
<dbReference type="SUPFAM" id="SSF50685">
    <property type="entry name" value="Barwin-like endoglucanases"/>
    <property type="match status" value="1"/>
</dbReference>
<keyword evidence="8" id="KW-1185">Reference proteome</keyword>
<evidence type="ECO:0000256" key="5">
    <source>
        <dbReference type="SAM" id="MobiDB-lite"/>
    </source>
</evidence>
<evidence type="ECO:0000256" key="3">
    <source>
        <dbReference type="HAMAP-Rule" id="MF_02071"/>
    </source>
</evidence>
<dbReference type="InterPro" id="IPR036908">
    <property type="entry name" value="RlpA-like_sf"/>
</dbReference>
<feature type="domain" description="RlpA-like protein double-psi beta-barrel" evidence="6">
    <location>
        <begin position="58"/>
        <end position="146"/>
    </location>
</feature>
<name>A0ABQ4Q659_9BURK</name>
<keyword evidence="2 3" id="KW-0961">Cell wall biogenesis/degradation</keyword>
<evidence type="ECO:0000256" key="1">
    <source>
        <dbReference type="ARBA" id="ARBA00023239"/>
    </source>
</evidence>
<feature type="region of interest" description="Disordered" evidence="5">
    <location>
        <begin position="27"/>
        <end position="86"/>
    </location>
</feature>
<feature type="compositionally biased region" description="Basic residues" evidence="5">
    <location>
        <begin position="46"/>
        <end position="60"/>
    </location>
</feature>
<comment type="caution">
    <text evidence="7">The sequence shown here is derived from an EMBL/GenBank/DDBJ whole genome shotgun (WGS) entry which is preliminary data.</text>
</comment>
<comment type="similarity">
    <text evidence="3 4">Belongs to the RlpA family.</text>
</comment>
<feature type="signal peptide" evidence="3">
    <location>
        <begin position="1"/>
        <end position="26"/>
    </location>
</feature>
<feature type="chain" id="PRO_5044910176" description="Endolytic peptidoglycan transglycosylase RlpA" evidence="3">
    <location>
        <begin position="27"/>
        <end position="172"/>
    </location>
</feature>